<evidence type="ECO:0000256" key="4">
    <source>
        <dbReference type="ARBA" id="ARBA00022679"/>
    </source>
</evidence>
<dbReference type="InterPro" id="IPR015422">
    <property type="entry name" value="PyrdxlP-dep_Trfase_small"/>
</dbReference>
<dbReference type="PANTHER" id="PTHR11986:SF79">
    <property type="entry name" value="ACETYLORNITHINE AMINOTRANSFERASE, MITOCHONDRIAL"/>
    <property type="match status" value="1"/>
</dbReference>
<dbReference type="Proteomes" id="UP000054279">
    <property type="component" value="Unassembled WGS sequence"/>
</dbReference>
<evidence type="ECO:0000256" key="7">
    <source>
        <dbReference type="SAM" id="MobiDB-lite"/>
    </source>
</evidence>
<dbReference type="Gene3D" id="3.90.1150.10">
    <property type="entry name" value="Aspartate Aminotransferase, domain 1"/>
    <property type="match status" value="1"/>
</dbReference>
<dbReference type="Pfam" id="PF00202">
    <property type="entry name" value="Aminotran_3"/>
    <property type="match status" value="1"/>
</dbReference>
<dbReference type="PIRSF" id="PIRSF000521">
    <property type="entry name" value="Transaminase_4ab_Lys_Orn"/>
    <property type="match status" value="1"/>
</dbReference>
<feature type="compositionally biased region" description="Polar residues" evidence="7">
    <location>
        <begin position="8"/>
        <end position="20"/>
    </location>
</feature>
<evidence type="ECO:0000256" key="1">
    <source>
        <dbReference type="ARBA" id="ARBA00001933"/>
    </source>
</evidence>
<protein>
    <recommendedName>
        <fullName evidence="10">Ornithine aminotransferase</fullName>
    </recommendedName>
</protein>
<feature type="region of interest" description="Disordered" evidence="7">
    <location>
        <begin position="1"/>
        <end position="21"/>
    </location>
</feature>
<sequence>MSADVASTVPNPSTLQNPNHDTLKVADQSHQMHGFSHPSMQKSPVIFQSGDGGILKDVDGTEYIDLLGGITVSNLGHGREDIARIAYDQIRTLEIGNAYPGYFDGARVYLTAGGAEGVEAGELSEWHYGSSTRGYWKKKLIGFRSCYHGSTFVPFSLMTEFYDYGWDRLTEGWSTEMKQHKDLHFFSSNDPPNEMFFNKDKIKQGENVGQAAARLLEEHILDEGPDSVAAFIFEPVQGDGGAVPHHPDFFPLARQICDKHKVLMIADEIMAFAKTGTWFGMQQYNVAPDIMIISKALTSGYLPMGAVIYTDRHDYTWSGHPTCAAVALKVLEIIVRDDMISKAAERGRTYLSILQKKLHGLRLVKDIRGRGLMLGIDLISDIGSDVGMRLLLEKKVVLKSSSNQHCLLMTPPAVLTDEQFEKAADGIKDVLSSWQARGENLVSKSRQS</sequence>
<evidence type="ECO:0000256" key="5">
    <source>
        <dbReference type="ARBA" id="ARBA00022898"/>
    </source>
</evidence>
<keyword evidence="9" id="KW-1185">Reference proteome</keyword>
<keyword evidence="4" id="KW-0808">Transferase</keyword>
<dbReference type="GO" id="GO:0042802">
    <property type="term" value="F:identical protein binding"/>
    <property type="evidence" value="ECO:0007669"/>
    <property type="project" value="TreeGrafter"/>
</dbReference>
<dbReference type="Gene3D" id="3.40.640.10">
    <property type="entry name" value="Type I PLP-dependent aspartate aminotransferase-like (Major domain)"/>
    <property type="match status" value="1"/>
</dbReference>
<evidence type="ECO:0000256" key="2">
    <source>
        <dbReference type="ARBA" id="ARBA00008954"/>
    </source>
</evidence>
<evidence type="ECO:0000256" key="3">
    <source>
        <dbReference type="ARBA" id="ARBA00022576"/>
    </source>
</evidence>
<dbReference type="EMBL" id="KN837376">
    <property type="protein sequence ID" value="KIJ26279.1"/>
    <property type="molecule type" value="Genomic_DNA"/>
</dbReference>
<comment type="cofactor">
    <cofactor evidence="1">
        <name>pyridoxal 5'-phosphate</name>
        <dbReference type="ChEBI" id="CHEBI:597326"/>
    </cofactor>
</comment>
<dbReference type="InterPro" id="IPR015424">
    <property type="entry name" value="PyrdxlP-dep_Trfase"/>
</dbReference>
<keyword evidence="5 6" id="KW-0663">Pyridoxal phosphate</keyword>
<evidence type="ECO:0000313" key="8">
    <source>
        <dbReference type="EMBL" id="KIJ26279.1"/>
    </source>
</evidence>
<gene>
    <name evidence="8" type="ORF">M422DRAFT_785289</name>
</gene>
<dbReference type="OrthoDB" id="10261433at2759"/>
<comment type="similarity">
    <text evidence="2 6">Belongs to the class-III pyridoxal-phosphate-dependent aminotransferase family.</text>
</comment>
<dbReference type="InterPro" id="IPR015421">
    <property type="entry name" value="PyrdxlP-dep_Trfase_major"/>
</dbReference>
<evidence type="ECO:0000256" key="6">
    <source>
        <dbReference type="RuleBase" id="RU003560"/>
    </source>
</evidence>
<dbReference type="PANTHER" id="PTHR11986">
    <property type="entry name" value="AMINOTRANSFERASE CLASS III"/>
    <property type="match status" value="1"/>
</dbReference>
<dbReference type="GO" id="GO:0030170">
    <property type="term" value="F:pyridoxal phosphate binding"/>
    <property type="evidence" value="ECO:0007669"/>
    <property type="project" value="InterPro"/>
</dbReference>
<name>A0A0C9TWQ6_SPHS4</name>
<dbReference type="SUPFAM" id="SSF53383">
    <property type="entry name" value="PLP-dependent transferases"/>
    <property type="match status" value="1"/>
</dbReference>
<dbReference type="InterPro" id="IPR050103">
    <property type="entry name" value="Class-III_PLP-dep_AT"/>
</dbReference>
<keyword evidence="3" id="KW-0032">Aminotransferase</keyword>
<proteinExistence type="inferred from homology"/>
<dbReference type="GO" id="GO:0008483">
    <property type="term" value="F:transaminase activity"/>
    <property type="evidence" value="ECO:0007669"/>
    <property type="project" value="UniProtKB-KW"/>
</dbReference>
<evidence type="ECO:0008006" key="10">
    <source>
        <dbReference type="Google" id="ProtNLM"/>
    </source>
</evidence>
<dbReference type="AlphaFoldDB" id="A0A0C9TWQ6"/>
<dbReference type="HOGENOM" id="CLU_016922_4_1_1"/>
<reference evidence="8 9" key="1">
    <citation type="submission" date="2014-06" db="EMBL/GenBank/DDBJ databases">
        <title>Evolutionary Origins and Diversification of the Mycorrhizal Mutualists.</title>
        <authorList>
            <consortium name="DOE Joint Genome Institute"/>
            <consortium name="Mycorrhizal Genomics Consortium"/>
            <person name="Kohler A."/>
            <person name="Kuo A."/>
            <person name="Nagy L.G."/>
            <person name="Floudas D."/>
            <person name="Copeland A."/>
            <person name="Barry K.W."/>
            <person name="Cichocki N."/>
            <person name="Veneault-Fourrey C."/>
            <person name="LaButti K."/>
            <person name="Lindquist E.A."/>
            <person name="Lipzen A."/>
            <person name="Lundell T."/>
            <person name="Morin E."/>
            <person name="Murat C."/>
            <person name="Riley R."/>
            <person name="Ohm R."/>
            <person name="Sun H."/>
            <person name="Tunlid A."/>
            <person name="Henrissat B."/>
            <person name="Grigoriev I.V."/>
            <person name="Hibbett D.S."/>
            <person name="Martin F."/>
        </authorList>
    </citation>
    <scope>NUCLEOTIDE SEQUENCE [LARGE SCALE GENOMIC DNA]</scope>
    <source>
        <strain evidence="8 9">SS14</strain>
    </source>
</reference>
<dbReference type="InterPro" id="IPR005814">
    <property type="entry name" value="Aminotrans_3"/>
</dbReference>
<organism evidence="8 9">
    <name type="scientific">Sphaerobolus stellatus (strain SS14)</name>
    <dbReference type="NCBI Taxonomy" id="990650"/>
    <lineage>
        <taxon>Eukaryota</taxon>
        <taxon>Fungi</taxon>
        <taxon>Dikarya</taxon>
        <taxon>Basidiomycota</taxon>
        <taxon>Agaricomycotina</taxon>
        <taxon>Agaricomycetes</taxon>
        <taxon>Phallomycetidae</taxon>
        <taxon>Geastrales</taxon>
        <taxon>Sphaerobolaceae</taxon>
        <taxon>Sphaerobolus</taxon>
    </lineage>
</organism>
<dbReference type="CDD" id="cd00610">
    <property type="entry name" value="OAT_like"/>
    <property type="match status" value="1"/>
</dbReference>
<evidence type="ECO:0000313" key="9">
    <source>
        <dbReference type="Proteomes" id="UP000054279"/>
    </source>
</evidence>
<accession>A0A0C9TWQ6</accession>